<keyword evidence="1" id="KW-0812">Transmembrane</keyword>
<name>A0A830EVM1_9EURY</name>
<dbReference type="OrthoDB" id="308198at2157"/>
<comment type="caution">
    <text evidence="2">The sequence shown here is derived from an EMBL/GenBank/DDBJ whole genome shotgun (WGS) entry which is preliminary data.</text>
</comment>
<organism evidence="2 3">
    <name type="scientific">Halobellus salinus</name>
    <dbReference type="NCBI Taxonomy" id="931585"/>
    <lineage>
        <taxon>Archaea</taxon>
        <taxon>Methanobacteriati</taxon>
        <taxon>Methanobacteriota</taxon>
        <taxon>Stenosarchaea group</taxon>
        <taxon>Halobacteria</taxon>
        <taxon>Halobacteriales</taxon>
        <taxon>Haloferacaceae</taxon>
        <taxon>Halobellus</taxon>
    </lineage>
</organism>
<keyword evidence="1" id="KW-1133">Transmembrane helix</keyword>
<protein>
    <submittedName>
        <fullName evidence="2">Uncharacterized protein</fullName>
    </submittedName>
</protein>
<accession>A0A830EVM1</accession>
<evidence type="ECO:0000256" key="1">
    <source>
        <dbReference type="SAM" id="Phobius"/>
    </source>
</evidence>
<dbReference type="AlphaFoldDB" id="A0A830EVM1"/>
<reference evidence="2" key="1">
    <citation type="journal article" date="2014" name="Int. J. Syst. Evol. Microbiol.">
        <title>Complete genome sequence of Corynebacterium casei LMG S-19264T (=DSM 44701T), isolated from a smear-ripened cheese.</title>
        <authorList>
            <consortium name="US DOE Joint Genome Institute (JGI-PGF)"/>
            <person name="Walter F."/>
            <person name="Albersmeier A."/>
            <person name="Kalinowski J."/>
            <person name="Ruckert C."/>
        </authorList>
    </citation>
    <scope>NUCLEOTIDE SEQUENCE</scope>
    <source>
        <strain evidence="2">JCM 14359</strain>
    </source>
</reference>
<dbReference type="Proteomes" id="UP000653099">
    <property type="component" value="Unassembled WGS sequence"/>
</dbReference>
<evidence type="ECO:0000313" key="3">
    <source>
        <dbReference type="Proteomes" id="UP000653099"/>
    </source>
</evidence>
<evidence type="ECO:0000313" key="2">
    <source>
        <dbReference type="EMBL" id="GGJ14769.1"/>
    </source>
</evidence>
<reference evidence="2" key="2">
    <citation type="submission" date="2020-09" db="EMBL/GenBank/DDBJ databases">
        <authorList>
            <person name="Sun Q."/>
            <person name="Ohkuma M."/>
        </authorList>
    </citation>
    <scope>NUCLEOTIDE SEQUENCE</scope>
    <source>
        <strain evidence="2">JCM 14359</strain>
    </source>
</reference>
<dbReference type="EMBL" id="BMOC01000020">
    <property type="protein sequence ID" value="GGJ14769.1"/>
    <property type="molecule type" value="Genomic_DNA"/>
</dbReference>
<feature type="transmembrane region" description="Helical" evidence="1">
    <location>
        <begin position="67"/>
        <end position="87"/>
    </location>
</feature>
<proteinExistence type="predicted"/>
<feature type="transmembrane region" description="Helical" evidence="1">
    <location>
        <begin position="125"/>
        <end position="146"/>
    </location>
</feature>
<gene>
    <name evidence="2" type="ORF">GCM10008995_25810</name>
</gene>
<sequence length="147" mass="15471">MIFGAILVWLLTWGFVGVSIIVATTSGAPAGTVDAVVQSVGGFYLTAVRTLRQFASATTVSPRWVDVAYAALASIPLFIHLLVLWIATTIDSDDGVSNFTIGLTFFVALGAPLGAAVFYLGAQLLTIAVISIGVVFVPMVYTIFVVR</sequence>
<dbReference type="RefSeq" id="WP_188788073.1">
    <property type="nucleotide sequence ID" value="NZ_BMOC01000020.1"/>
</dbReference>
<keyword evidence="1" id="KW-0472">Membrane</keyword>
<keyword evidence="3" id="KW-1185">Reference proteome</keyword>
<feature type="transmembrane region" description="Helical" evidence="1">
    <location>
        <begin position="99"/>
        <end position="119"/>
    </location>
</feature>